<evidence type="ECO:0000259" key="1">
    <source>
        <dbReference type="PROSITE" id="PS50878"/>
    </source>
</evidence>
<reference evidence="2" key="1">
    <citation type="submission" date="2014-11" db="EMBL/GenBank/DDBJ databases">
        <authorList>
            <person name="Amaro Gonzalez C."/>
        </authorList>
    </citation>
    <scope>NUCLEOTIDE SEQUENCE</scope>
</reference>
<dbReference type="Pfam" id="PF00078">
    <property type="entry name" value="RVT_1"/>
    <property type="match status" value="1"/>
</dbReference>
<reference evidence="2" key="2">
    <citation type="journal article" date="2015" name="Fish Shellfish Immunol.">
        <title>Early steps in the European eel (Anguilla anguilla)-Vibrio vulnificus interaction in the gills: Role of the RtxA13 toxin.</title>
        <authorList>
            <person name="Callol A."/>
            <person name="Pajuelo D."/>
            <person name="Ebbesson L."/>
            <person name="Teles M."/>
            <person name="MacKenzie S."/>
            <person name="Amaro C."/>
        </authorList>
    </citation>
    <scope>NUCLEOTIDE SEQUENCE</scope>
</reference>
<protein>
    <recommendedName>
        <fullName evidence="1">Reverse transcriptase domain-containing protein</fullName>
    </recommendedName>
</protein>
<feature type="domain" description="Reverse transcriptase" evidence="1">
    <location>
        <begin position="1"/>
        <end position="104"/>
    </location>
</feature>
<dbReference type="PANTHER" id="PTHR33332">
    <property type="entry name" value="REVERSE TRANSCRIPTASE DOMAIN-CONTAINING PROTEIN"/>
    <property type="match status" value="1"/>
</dbReference>
<dbReference type="EMBL" id="GBXM01012199">
    <property type="protein sequence ID" value="JAH96378.1"/>
    <property type="molecule type" value="Transcribed_RNA"/>
</dbReference>
<evidence type="ECO:0000313" key="2">
    <source>
        <dbReference type="EMBL" id="JAH96378.1"/>
    </source>
</evidence>
<dbReference type="AlphaFoldDB" id="A0A0E9X3X3"/>
<accession>A0A0E9X3X3</accession>
<dbReference type="PROSITE" id="PS50878">
    <property type="entry name" value="RT_POL"/>
    <property type="match status" value="1"/>
</dbReference>
<dbReference type="InterPro" id="IPR000477">
    <property type="entry name" value="RT_dom"/>
</dbReference>
<name>A0A0E9X3X3_ANGAN</name>
<proteinExistence type="predicted"/>
<organism evidence="2">
    <name type="scientific">Anguilla anguilla</name>
    <name type="common">European freshwater eel</name>
    <name type="synonym">Muraena anguilla</name>
    <dbReference type="NCBI Taxonomy" id="7936"/>
    <lineage>
        <taxon>Eukaryota</taxon>
        <taxon>Metazoa</taxon>
        <taxon>Chordata</taxon>
        <taxon>Craniata</taxon>
        <taxon>Vertebrata</taxon>
        <taxon>Euteleostomi</taxon>
        <taxon>Actinopterygii</taxon>
        <taxon>Neopterygii</taxon>
        <taxon>Teleostei</taxon>
        <taxon>Anguilliformes</taxon>
        <taxon>Anguillidae</taxon>
        <taxon>Anguilla</taxon>
    </lineage>
</organism>
<sequence>MGSVSVLHSLVTGVPQGSLLGPLLFSIYTKSLGSIINSHSFSCHCSANVTQLFFSFLVSAIHINERTSACLADISTWMAKHHLKIKINKTELQFIPYKTSLLQL</sequence>